<sequence>MGYRTKDEPLESSPSDACVLFRPMHLGNVFSMCHYMFRVFKFIVYLRYTVTHFVFFLFFFFSVTFSPEALRRPPIALSLSLSSHSAAVSASPRFEYLCIPPTSYLSYESGVRSTEYRSPPSITL</sequence>
<keyword evidence="1" id="KW-1133">Transmembrane helix</keyword>
<feature type="transmembrane region" description="Helical" evidence="1">
    <location>
        <begin position="45"/>
        <end position="65"/>
    </location>
</feature>
<dbReference type="RefSeq" id="XP_028466846.1">
    <property type="nucleotide sequence ID" value="XM_028606860.1"/>
</dbReference>
<accession>A0A3N2PWZ3</accession>
<dbReference type="Proteomes" id="UP000272025">
    <property type="component" value="Unassembled WGS sequence"/>
</dbReference>
<evidence type="ECO:0008006" key="4">
    <source>
        <dbReference type="Google" id="ProtNLM"/>
    </source>
</evidence>
<dbReference type="GeneID" id="39575338"/>
<dbReference type="AlphaFoldDB" id="A0A3N2PWZ3"/>
<protein>
    <recommendedName>
        <fullName evidence="4">Transmembrane protein</fullName>
    </recommendedName>
</protein>
<keyword evidence="1" id="KW-0812">Transmembrane</keyword>
<organism evidence="2 3">
    <name type="scientific">Sodiomyces alkalinus (strain CBS 110278 / VKM F-3762 / F11)</name>
    <name type="common">Alkaliphilic filamentous fungus</name>
    <dbReference type="NCBI Taxonomy" id="1314773"/>
    <lineage>
        <taxon>Eukaryota</taxon>
        <taxon>Fungi</taxon>
        <taxon>Dikarya</taxon>
        <taxon>Ascomycota</taxon>
        <taxon>Pezizomycotina</taxon>
        <taxon>Sordariomycetes</taxon>
        <taxon>Hypocreomycetidae</taxon>
        <taxon>Glomerellales</taxon>
        <taxon>Plectosphaerellaceae</taxon>
        <taxon>Sodiomyces</taxon>
    </lineage>
</organism>
<evidence type="ECO:0000313" key="2">
    <source>
        <dbReference type="EMBL" id="ROT39040.1"/>
    </source>
</evidence>
<name>A0A3N2PWZ3_SODAK</name>
<proteinExistence type="predicted"/>
<reference evidence="2 3" key="1">
    <citation type="journal article" date="2018" name="Mol. Ecol.">
        <title>The obligate alkalophilic soda-lake fungus Sodiomyces alkalinus has shifted to a protein diet.</title>
        <authorList>
            <person name="Grum-Grzhimaylo A.A."/>
            <person name="Falkoski D.L."/>
            <person name="van den Heuvel J."/>
            <person name="Valero-Jimenez C.A."/>
            <person name="Min B."/>
            <person name="Choi I.G."/>
            <person name="Lipzen A."/>
            <person name="Daum C.G."/>
            <person name="Aanen D.K."/>
            <person name="Tsang A."/>
            <person name="Henrissat B."/>
            <person name="Bilanenko E.N."/>
            <person name="de Vries R.P."/>
            <person name="van Kan J.A.L."/>
            <person name="Grigoriev I.V."/>
            <person name="Debets A.J.M."/>
        </authorList>
    </citation>
    <scope>NUCLEOTIDE SEQUENCE [LARGE SCALE GENOMIC DNA]</scope>
    <source>
        <strain evidence="2 3">F11</strain>
    </source>
</reference>
<dbReference type="EMBL" id="ML119054">
    <property type="protein sequence ID" value="ROT39040.1"/>
    <property type="molecule type" value="Genomic_DNA"/>
</dbReference>
<gene>
    <name evidence="2" type="ORF">SODALDRAFT_151169</name>
</gene>
<evidence type="ECO:0000256" key="1">
    <source>
        <dbReference type="SAM" id="Phobius"/>
    </source>
</evidence>
<evidence type="ECO:0000313" key="3">
    <source>
        <dbReference type="Proteomes" id="UP000272025"/>
    </source>
</evidence>
<keyword evidence="1" id="KW-0472">Membrane</keyword>
<keyword evidence="3" id="KW-1185">Reference proteome</keyword>